<comment type="caution">
    <text evidence="1">The sequence shown here is derived from an EMBL/GenBank/DDBJ whole genome shotgun (WGS) entry which is preliminary data.</text>
</comment>
<accession>A0ABQ5VYT5</accession>
<evidence type="ECO:0008006" key="3">
    <source>
        <dbReference type="Google" id="ProtNLM"/>
    </source>
</evidence>
<gene>
    <name evidence="1" type="ORF">GCM10010862_00310</name>
</gene>
<evidence type="ECO:0000313" key="1">
    <source>
        <dbReference type="EMBL" id="GLQ52773.1"/>
    </source>
</evidence>
<proteinExistence type="predicted"/>
<organism evidence="1 2">
    <name type="scientific">Devosia nitrariae</name>
    <dbReference type="NCBI Taxonomy" id="2071872"/>
    <lineage>
        <taxon>Bacteria</taxon>
        <taxon>Pseudomonadati</taxon>
        <taxon>Pseudomonadota</taxon>
        <taxon>Alphaproteobacteria</taxon>
        <taxon>Hyphomicrobiales</taxon>
        <taxon>Devosiaceae</taxon>
        <taxon>Devosia</taxon>
    </lineage>
</organism>
<dbReference type="Proteomes" id="UP001156691">
    <property type="component" value="Unassembled WGS sequence"/>
</dbReference>
<protein>
    <recommendedName>
        <fullName evidence="3">DNA methyltransferase</fullName>
    </recommendedName>
</protein>
<keyword evidence="2" id="KW-1185">Reference proteome</keyword>
<name>A0ABQ5VYT5_9HYPH</name>
<evidence type="ECO:0000313" key="2">
    <source>
        <dbReference type="Proteomes" id="UP001156691"/>
    </source>
</evidence>
<dbReference type="RefSeq" id="WP_284338245.1">
    <property type="nucleotide sequence ID" value="NZ_BSNS01000001.1"/>
</dbReference>
<reference evidence="2" key="1">
    <citation type="journal article" date="2019" name="Int. J. Syst. Evol. Microbiol.">
        <title>The Global Catalogue of Microorganisms (GCM) 10K type strain sequencing project: providing services to taxonomists for standard genome sequencing and annotation.</title>
        <authorList>
            <consortium name="The Broad Institute Genomics Platform"/>
            <consortium name="The Broad Institute Genome Sequencing Center for Infectious Disease"/>
            <person name="Wu L."/>
            <person name="Ma J."/>
        </authorList>
    </citation>
    <scope>NUCLEOTIDE SEQUENCE [LARGE SCALE GENOMIC DNA]</scope>
    <source>
        <strain evidence="2">NBRC 112416</strain>
    </source>
</reference>
<sequence>MEVIVGLIVQLIAGGAGGNIIGQVAKQFSLGTTGNTIAGAVGGVAATWLAGYIPGLSGLVGGTAAAAAAGGLDIGALVGQGVTGLVGGGLLTVIAGLVKSMTAKA</sequence>
<dbReference type="EMBL" id="BSNS01000001">
    <property type="protein sequence ID" value="GLQ52773.1"/>
    <property type="molecule type" value="Genomic_DNA"/>
</dbReference>